<dbReference type="InterPro" id="IPR014001">
    <property type="entry name" value="Helicase_ATP-bd"/>
</dbReference>
<keyword evidence="3" id="KW-0863">Zinc-finger</keyword>
<feature type="domain" description="SWIM-type" evidence="4">
    <location>
        <begin position="51"/>
        <end position="85"/>
    </location>
</feature>
<dbReference type="SMART" id="SM00490">
    <property type="entry name" value="HELICc"/>
    <property type="match status" value="1"/>
</dbReference>
<dbReference type="Gene3D" id="3.40.50.10810">
    <property type="entry name" value="Tandem AAA-ATPase domain"/>
    <property type="match status" value="1"/>
</dbReference>
<comment type="caution">
    <text evidence="7">The sequence shown here is derived from an EMBL/GenBank/DDBJ whole genome shotgun (WGS) entry which is preliminary data.</text>
</comment>
<dbReference type="InterPro" id="IPR000330">
    <property type="entry name" value="SNF2_N"/>
</dbReference>
<dbReference type="EMBL" id="JBGFTR010000005">
    <property type="protein sequence ID" value="MFH7564629.1"/>
    <property type="molecule type" value="Genomic_DNA"/>
</dbReference>
<proteinExistence type="predicted"/>
<keyword evidence="2" id="KW-0347">Helicase</keyword>
<dbReference type="InterPro" id="IPR038718">
    <property type="entry name" value="SNF2-like_sf"/>
</dbReference>
<dbReference type="PANTHER" id="PTHR10799">
    <property type="entry name" value="SNF2/RAD54 HELICASE FAMILY"/>
    <property type="match status" value="1"/>
</dbReference>
<dbReference type="Pfam" id="PF04434">
    <property type="entry name" value="SWIM"/>
    <property type="match status" value="1"/>
</dbReference>
<dbReference type="PROSITE" id="PS51194">
    <property type="entry name" value="HELICASE_CTER"/>
    <property type="match status" value="1"/>
</dbReference>
<dbReference type="Pfam" id="PF00271">
    <property type="entry name" value="Helicase_C"/>
    <property type="match status" value="1"/>
</dbReference>
<dbReference type="Gene3D" id="3.40.50.300">
    <property type="entry name" value="P-loop containing nucleotide triphosphate hydrolases"/>
    <property type="match status" value="1"/>
</dbReference>
<keyword evidence="3" id="KW-0479">Metal-binding</keyword>
<name>A0ABW7NZL3_9GAMM</name>
<evidence type="ECO:0000256" key="3">
    <source>
        <dbReference type="PROSITE-ProRule" id="PRU00325"/>
    </source>
</evidence>
<reference evidence="7 8" key="1">
    <citation type="submission" date="2024-08" db="EMBL/GenBank/DDBJ databases">
        <title>Oceanimonas smirnovii Genome sequencing and assembly.</title>
        <authorList>
            <person name="Tang B."/>
        </authorList>
    </citation>
    <scope>NUCLEOTIDE SEQUENCE [LARGE SCALE GENOMIC DNA]</scope>
    <source>
        <strain evidence="7 8">OS2020-119</strain>
    </source>
</reference>
<feature type="domain" description="Helicase C-terminal" evidence="6">
    <location>
        <begin position="890"/>
        <end position="1047"/>
    </location>
</feature>
<evidence type="ECO:0000256" key="1">
    <source>
        <dbReference type="ARBA" id="ARBA00022801"/>
    </source>
</evidence>
<dbReference type="InterPro" id="IPR001650">
    <property type="entry name" value="Helicase_C-like"/>
</dbReference>
<dbReference type="Proteomes" id="UP001610706">
    <property type="component" value="Unassembled WGS sequence"/>
</dbReference>
<dbReference type="CDD" id="cd18793">
    <property type="entry name" value="SF2_C_SNF"/>
    <property type="match status" value="1"/>
</dbReference>
<feature type="domain" description="Helicase ATP-binding" evidence="5">
    <location>
        <begin position="602"/>
        <end position="762"/>
    </location>
</feature>
<keyword evidence="2" id="KW-0067">ATP-binding</keyword>
<evidence type="ECO:0000313" key="8">
    <source>
        <dbReference type="Proteomes" id="UP001610706"/>
    </source>
</evidence>
<dbReference type="CDD" id="cd18012">
    <property type="entry name" value="DEXQc_arch_SWI2_SNF2"/>
    <property type="match status" value="1"/>
</dbReference>
<accession>A0ABW7NZL3</accession>
<dbReference type="PROSITE" id="PS50966">
    <property type="entry name" value="ZF_SWIM"/>
    <property type="match status" value="1"/>
</dbReference>
<evidence type="ECO:0000259" key="5">
    <source>
        <dbReference type="PROSITE" id="PS51192"/>
    </source>
</evidence>
<evidence type="ECO:0000313" key="7">
    <source>
        <dbReference type="EMBL" id="MFH7564629.1"/>
    </source>
</evidence>
<evidence type="ECO:0000259" key="6">
    <source>
        <dbReference type="PROSITE" id="PS51194"/>
    </source>
</evidence>
<dbReference type="InterPro" id="IPR007527">
    <property type="entry name" value="Znf_SWIM"/>
</dbReference>
<dbReference type="SMART" id="SM00487">
    <property type="entry name" value="DEXDc"/>
    <property type="match status" value="1"/>
</dbReference>
<evidence type="ECO:0000256" key="2">
    <source>
        <dbReference type="ARBA" id="ARBA00022806"/>
    </source>
</evidence>
<gene>
    <name evidence="7" type="ORF">AB9R89_04740</name>
</gene>
<dbReference type="InterPro" id="IPR027417">
    <property type="entry name" value="P-loop_NTPase"/>
</dbReference>
<protein>
    <submittedName>
        <fullName evidence="7">SNF2-related protein</fullName>
    </submittedName>
</protein>
<dbReference type="InterPro" id="IPR049730">
    <property type="entry name" value="SNF2/RAD54-like_C"/>
</dbReference>
<evidence type="ECO:0000259" key="4">
    <source>
        <dbReference type="PROSITE" id="PS50966"/>
    </source>
</evidence>
<keyword evidence="2" id="KW-0547">Nucleotide-binding</keyword>
<keyword evidence="1" id="KW-0378">Hydrolase</keyword>
<sequence>MHFTLYDIQHMTDAATFDRGERYFRQHRVFSVRLDEVHEQLIAGVQGTEPYEVYVFWEDDMLVSDCSCPVQFNCKHGVAAALQWLGKPNKQAAEPAISKLEQWLATLPPETEPEANIGELQPGRHYLLYRLEQRKGRFELALYKAYLKKNGSWGQQKPHLASMYDLTDRAPGFYLPEDIKIFRLLPASSPFYNDTLLLRGKDGYEALTRLLSSQRLFTAKGSRPTQQGKPRTLSWKWQASAKGHQLNAKLEGLSGWKLLATEPPCYLDTKNATIGDIITPLHTERLAHLCAMPPVPDEQMAMAAVQLRRAFTTEQLPLAREPDFVTADTPIPHLLLTVVHTPSGASRPGGRLYFEYADIILPPAYDVVNPEPSAIYEHQGRQYLVKRDYQAEKDACDWLFGLNLYLHTELDHLWTPDDCNSKMMLDQWQQHIEYDFPELEQEGWHIRYDPDYRLDIEDATFEMALQDGEQGWFDFSLGVQLGNTKLDTTELVGAWLQAGMPDELLLPVNGNWLRLNTQPLTTIGSLLLELYNGNQLNDAVSLPPFEAALLGDLPDLDTRQAPATAALMAQLQHFTGLQTVPAPAGLQAELRPYQQQGLNWLDFLHRYGFGGILADDMGLGKTLQTLALLQHLKENNKLQQPAMIVAPTSLMGNWQHEAARFAPALKVITVHGPKRASALAQLDEADLVLTTYPLLLRDHEHYARQHFSVLALDEAQAIKNPVTKAGQRVRELKAGLRLCLSGTPLENHLGELWALMDFALPGLLGGRSTFNKAFRQPIENHGDHGAHLLLSRKLTPFMLRRTKAEVVTELPEKTEIVQYVELQGKQRALYESIRVSMEQRIRELFQRQGLARSHIEFLDALLKLRQACIDPRLVKLEQAAAVKEHAKLDWLNEAIPRLLEEGRNILVFSQFTRVLGLIEADLNRQGIGYSKLTGQTRHRQQAIDSFQQGDVRVFLISLKAGGSGLNLTAADVVIHVDPWWNPAVENQATDRAHRIGQNKPVFVYRLVAADTVEERIQQMQQQKQALADALFSETGSQTLPADADSLLALLR</sequence>
<keyword evidence="3" id="KW-0862">Zinc</keyword>
<organism evidence="7 8">
    <name type="scientific">Oceanimonas smirnovii</name>
    <dbReference type="NCBI Taxonomy" id="264574"/>
    <lineage>
        <taxon>Bacteria</taxon>
        <taxon>Pseudomonadati</taxon>
        <taxon>Pseudomonadota</taxon>
        <taxon>Gammaproteobacteria</taxon>
        <taxon>Aeromonadales</taxon>
        <taxon>Aeromonadaceae</taxon>
        <taxon>Oceanimonas</taxon>
    </lineage>
</organism>
<dbReference type="PROSITE" id="PS51192">
    <property type="entry name" value="HELICASE_ATP_BIND_1"/>
    <property type="match status" value="1"/>
</dbReference>
<dbReference type="SUPFAM" id="SSF52540">
    <property type="entry name" value="P-loop containing nucleoside triphosphate hydrolases"/>
    <property type="match status" value="2"/>
</dbReference>
<dbReference type="Pfam" id="PF00176">
    <property type="entry name" value="SNF2-rel_dom"/>
    <property type="match status" value="1"/>
</dbReference>
<keyword evidence="8" id="KW-1185">Reference proteome</keyword>
<dbReference type="RefSeq" id="WP_395545036.1">
    <property type="nucleotide sequence ID" value="NZ_CP166302.1"/>
</dbReference>